<accession>A0A6J8DD49</accession>
<dbReference type="FunFam" id="3.30.70.270:FF:000020">
    <property type="entry name" value="Transposon Tf2-6 polyprotein-like Protein"/>
    <property type="match status" value="1"/>
</dbReference>
<reference evidence="2 3" key="1">
    <citation type="submission" date="2020-06" db="EMBL/GenBank/DDBJ databases">
        <authorList>
            <person name="Li R."/>
            <person name="Bekaert M."/>
        </authorList>
    </citation>
    <scope>NUCLEOTIDE SEQUENCE [LARGE SCALE GENOMIC DNA]</scope>
    <source>
        <strain evidence="3">wild</strain>
    </source>
</reference>
<evidence type="ECO:0000313" key="2">
    <source>
        <dbReference type="EMBL" id="CAC5405571.1"/>
    </source>
</evidence>
<gene>
    <name evidence="2" type="ORF">MCOR_39246</name>
</gene>
<dbReference type="SUPFAM" id="SSF56672">
    <property type="entry name" value="DNA/RNA polymerases"/>
    <property type="match status" value="1"/>
</dbReference>
<dbReference type="OrthoDB" id="9950135at2759"/>
<dbReference type="AlphaFoldDB" id="A0A6J8DD49"/>
<keyword evidence="3" id="KW-1185">Reference proteome</keyword>
<name>A0A6J8DD49_MYTCO</name>
<organism evidence="2 3">
    <name type="scientific">Mytilus coruscus</name>
    <name type="common">Sea mussel</name>
    <dbReference type="NCBI Taxonomy" id="42192"/>
    <lineage>
        <taxon>Eukaryota</taxon>
        <taxon>Metazoa</taxon>
        <taxon>Spiralia</taxon>
        <taxon>Lophotrochozoa</taxon>
        <taxon>Mollusca</taxon>
        <taxon>Bivalvia</taxon>
        <taxon>Autobranchia</taxon>
        <taxon>Pteriomorphia</taxon>
        <taxon>Mytilida</taxon>
        <taxon>Mytiloidea</taxon>
        <taxon>Mytilidae</taxon>
        <taxon>Mytilinae</taxon>
        <taxon>Mytilus</taxon>
    </lineage>
</organism>
<dbReference type="PANTHER" id="PTHR37984">
    <property type="entry name" value="PROTEIN CBG26694"/>
    <property type="match status" value="1"/>
</dbReference>
<dbReference type="Proteomes" id="UP000507470">
    <property type="component" value="Unassembled WGS sequence"/>
</dbReference>
<dbReference type="PANTHER" id="PTHR37984:SF5">
    <property type="entry name" value="PROTEIN NYNRIN-LIKE"/>
    <property type="match status" value="1"/>
</dbReference>
<dbReference type="EMBL" id="CACVKT020007119">
    <property type="protein sequence ID" value="CAC5405571.1"/>
    <property type="molecule type" value="Genomic_DNA"/>
</dbReference>
<dbReference type="InterPro" id="IPR050951">
    <property type="entry name" value="Retrovirus_Pol_polyprotein"/>
</dbReference>
<evidence type="ECO:0000313" key="3">
    <source>
        <dbReference type="Proteomes" id="UP000507470"/>
    </source>
</evidence>
<dbReference type="Gene3D" id="3.30.70.270">
    <property type="match status" value="2"/>
</dbReference>
<dbReference type="Pfam" id="PF17921">
    <property type="entry name" value="Integrase_H2C2"/>
    <property type="match status" value="1"/>
</dbReference>
<protein>
    <recommendedName>
        <fullName evidence="1">Integrase zinc-binding domain-containing protein</fullName>
    </recommendedName>
</protein>
<dbReference type="InterPro" id="IPR043128">
    <property type="entry name" value="Rev_trsase/Diguanyl_cyclase"/>
</dbReference>
<proteinExistence type="predicted"/>
<evidence type="ECO:0000259" key="1">
    <source>
        <dbReference type="Pfam" id="PF17921"/>
    </source>
</evidence>
<dbReference type="InterPro" id="IPR043502">
    <property type="entry name" value="DNA/RNA_pol_sf"/>
</dbReference>
<sequence>MNEQNKYDKAYLRSDVLNLQRRSQQHLNSIEYAVVENLLKEYETLFSASDSDLGKTIVVKHKINTAGLKLKAKKCELFSKQVIFLGHVISPAEIATDPEKTGTIETLPVPKHVKEMRSFLGFCGYDRKFIQNVSGISKPLHRLTEKGRTNEWNEQCQEALECLKSRLVSSPVLELLAKIRDGYYWPGLQTDVKQYIIGCTQCSKRKAPSPKKRAPMQILESSFPMERIEMDILCELLLARSGNKHILVISD</sequence>
<feature type="domain" description="Integrase zinc-binding" evidence="1">
    <location>
        <begin position="175"/>
        <end position="207"/>
    </location>
</feature>
<dbReference type="InterPro" id="IPR041588">
    <property type="entry name" value="Integrase_H2C2"/>
</dbReference>